<dbReference type="EMBL" id="CP116942">
    <property type="protein sequence ID" value="WCO66063.1"/>
    <property type="molecule type" value="Genomic_DNA"/>
</dbReference>
<evidence type="ECO:0000313" key="4">
    <source>
        <dbReference type="Proteomes" id="UP001216390"/>
    </source>
</evidence>
<dbReference type="PANTHER" id="PTHR46268:SF6">
    <property type="entry name" value="UNIVERSAL STRESS PROTEIN UP12"/>
    <property type="match status" value="1"/>
</dbReference>
<protein>
    <submittedName>
        <fullName evidence="3">Universal stress protein</fullName>
    </submittedName>
</protein>
<dbReference type="PANTHER" id="PTHR46268">
    <property type="entry name" value="STRESS RESPONSE PROTEIN NHAX"/>
    <property type="match status" value="1"/>
</dbReference>
<proteinExistence type="inferred from homology"/>
<dbReference type="KEGG" id="ima:PO878_16305"/>
<dbReference type="InterPro" id="IPR006015">
    <property type="entry name" value="Universal_stress_UspA"/>
</dbReference>
<organism evidence="3 4">
    <name type="scientific">Iamia majanohamensis</name>
    <dbReference type="NCBI Taxonomy" id="467976"/>
    <lineage>
        <taxon>Bacteria</taxon>
        <taxon>Bacillati</taxon>
        <taxon>Actinomycetota</taxon>
        <taxon>Acidimicrobiia</taxon>
        <taxon>Acidimicrobiales</taxon>
        <taxon>Iamiaceae</taxon>
        <taxon>Iamia</taxon>
    </lineage>
</organism>
<dbReference type="PRINTS" id="PR01438">
    <property type="entry name" value="UNVRSLSTRESS"/>
</dbReference>
<feature type="domain" description="UspA" evidence="2">
    <location>
        <begin position="6"/>
        <end position="137"/>
    </location>
</feature>
<dbReference type="SUPFAM" id="SSF52402">
    <property type="entry name" value="Adenine nucleotide alpha hydrolases-like"/>
    <property type="match status" value="2"/>
</dbReference>
<keyword evidence="4" id="KW-1185">Reference proteome</keyword>
<accession>A0AAE9Y7V9</accession>
<evidence type="ECO:0000313" key="3">
    <source>
        <dbReference type="EMBL" id="WCO66063.1"/>
    </source>
</evidence>
<dbReference type="Proteomes" id="UP001216390">
    <property type="component" value="Chromosome"/>
</dbReference>
<dbReference type="RefSeq" id="WP_272735589.1">
    <property type="nucleotide sequence ID" value="NZ_CP116942.1"/>
</dbReference>
<name>A0AAE9Y7V9_9ACTN</name>
<dbReference type="Pfam" id="PF00582">
    <property type="entry name" value="Usp"/>
    <property type="match status" value="2"/>
</dbReference>
<sequence>MDETARIVVGIDGSEGSLAALAVARQEAALLGAPVEAVMAWDHLDQPGPEPFDPHYSAEKAQAWLDAVLARAVTDEGPAVTGRAVCGHPATVLLDAGAGADLLVVGARGHGGFLGLRLGSVSHKVLHHAPCPVLVCRERAAGEVPSTDGRPVVVGADGSAPSRRAMVWAAEEAVRRGVTLVAVHGWGLPSAASGPLADPSAFSLSEAFSEAALELVTEEAARVRKEVPAVEVEVRSDGTGAAPAVLDAAEGAALVVVGSRGRGGFAGLVLGSISQQVAQHAPCPVVVVPDAD</sequence>
<feature type="domain" description="UspA" evidence="2">
    <location>
        <begin position="150"/>
        <end position="289"/>
    </location>
</feature>
<gene>
    <name evidence="3" type="ORF">PO878_16305</name>
</gene>
<reference evidence="3" key="1">
    <citation type="submission" date="2023-01" db="EMBL/GenBank/DDBJ databases">
        <title>The diversity of Class Acidimicrobiia in South China Sea sediment environments and the proposal of Iamia marina sp. nov., a novel species of the genus Iamia.</title>
        <authorList>
            <person name="He Y."/>
            <person name="Tian X."/>
        </authorList>
    </citation>
    <scope>NUCLEOTIDE SEQUENCE</scope>
    <source>
        <strain evidence="3">DSM 19957</strain>
    </source>
</reference>
<comment type="similarity">
    <text evidence="1">Belongs to the universal stress protein A family.</text>
</comment>
<dbReference type="Gene3D" id="3.40.50.620">
    <property type="entry name" value="HUPs"/>
    <property type="match status" value="2"/>
</dbReference>
<dbReference type="InterPro" id="IPR014729">
    <property type="entry name" value="Rossmann-like_a/b/a_fold"/>
</dbReference>
<evidence type="ECO:0000259" key="2">
    <source>
        <dbReference type="Pfam" id="PF00582"/>
    </source>
</evidence>
<evidence type="ECO:0000256" key="1">
    <source>
        <dbReference type="ARBA" id="ARBA00008791"/>
    </source>
</evidence>
<dbReference type="InterPro" id="IPR006016">
    <property type="entry name" value="UspA"/>
</dbReference>
<dbReference type="AlphaFoldDB" id="A0AAE9Y7V9"/>